<dbReference type="KEGG" id="ddz:DSYM_05650"/>
<organism evidence="1 2">
    <name type="scientific">Candidatus Desulfobacillus denitrificans</name>
    <dbReference type="NCBI Taxonomy" id="2608985"/>
    <lineage>
        <taxon>Bacteria</taxon>
        <taxon>Pseudomonadati</taxon>
        <taxon>Pseudomonadota</taxon>
        <taxon>Betaproteobacteria</taxon>
        <taxon>Candidatus Desulfobacillus</taxon>
    </lineage>
</organism>
<sequence length="177" mass="20012">MASANPIGSLAECYANALAIEREAVARCEEFAEYLEDHGEERTAELFRRLARFERQHVAELERRAAGLPLPALRPWEFSWLDNAPAERVDRQFVFHLMTPHDALKIALGAEKRAQALYEQAIAASDDAEVRRLARELAGEELEHIALLEDGLRKVPRPFTSEADYEALFNAASSPRR</sequence>
<dbReference type="Proteomes" id="UP000662914">
    <property type="component" value="Chromosome"/>
</dbReference>
<dbReference type="InterPro" id="IPR012347">
    <property type="entry name" value="Ferritin-like"/>
</dbReference>
<accession>A0A809RUK3</accession>
<dbReference type="SUPFAM" id="SSF47240">
    <property type="entry name" value="Ferritin-like"/>
    <property type="match status" value="1"/>
</dbReference>
<proteinExistence type="predicted"/>
<dbReference type="AlphaFoldDB" id="A0A809RUK3"/>
<dbReference type="Gene3D" id="1.20.1260.10">
    <property type="match status" value="1"/>
</dbReference>
<dbReference type="CDD" id="cd01045">
    <property type="entry name" value="Ferritin_like_AB"/>
    <property type="match status" value="1"/>
</dbReference>
<evidence type="ECO:0000313" key="2">
    <source>
        <dbReference type="Proteomes" id="UP000662914"/>
    </source>
</evidence>
<name>A0A809RUK3_9PROT</name>
<evidence type="ECO:0000313" key="1">
    <source>
        <dbReference type="EMBL" id="BBO19866.1"/>
    </source>
</evidence>
<protein>
    <submittedName>
        <fullName evidence="1">Ferritin-like protein</fullName>
    </submittedName>
</protein>
<gene>
    <name evidence="1" type="ORF">DSYM_05650</name>
</gene>
<reference evidence="1" key="1">
    <citation type="journal article" name="DNA Res.">
        <title>The physiological potential of anammox bacteria as revealed by their core genome structure.</title>
        <authorList>
            <person name="Okubo T."/>
            <person name="Toyoda A."/>
            <person name="Fukuhara K."/>
            <person name="Uchiyama I."/>
            <person name="Harigaya Y."/>
            <person name="Kuroiwa M."/>
            <person name="Suzuki T."/>
            <person name="Murakami Y."/>
            <person name="Suwa Y."/>
            <person name="Takami H."/>
        </authorList>
    </citation>
    <scope>NUCLEOTIDE SEQUENCE</scope>
    <source>
        <strain evidence="1">317325-3</strain>
    </source>
</reference>
<dbReference type="InterPro" id="IPR009078">
    <property type="entry name" value="Ferritin-like_SF"/>
</dbReference>
<dbReference type="EMBL" id="AP021857">
    <property type="protein sequence ID" value="BBO19866.1"/>
    <property type="molecule type" value="Genomic_DNA"/>
</dbReference>